<evidence type="ECO:0000259" key="4">
    <source>
        <dbReference type="Pfam" id="PF11976"/>
    </source>
</evidence>
<feature type="compositionally biased region" description="Polar residues" evidence="3">
    <location>
        <begin position="19"/>
        <end position="44"/>
    </location>
</feature>
<evidence type="ECO:0000256" key="1">
    <source>
        <dbReference type="ARBA" id="ARBA00004123"/>
    </source>
</evidence>
<evidence type="ECO:0000256" key="3">
    <source>
        <dbReference type="SAM" id="MobiDB-lite"/>
    </source>
</evidence>
<dbReference type="SUPFAM" id="SSF54236">
    <property type="entry name" value="Ubiquitin-like"/>
    <property type="match status" value="2"/>
</dbReference>
<dbReference type="PANTHER" id="PTHR47187:SF1">
    <property type="entry name" value="NFATC2-INTERACTING PROTEIN"/>
    <property type="match status" value="1"/>
</dbReference>
<gene>
    <name evidence="5" type="ORF">PVAND_003777</name>
</gene>
<dbReference type="Gene3D" id="3.10.20.90">
    <property type="entry name" value="Phosphatidylinositol 3-kinase Catalytic Subunit, Chain A, domain 1"/>
    <property type="match status" value="2"/>
</dbReference>
<dbReference type="InterPro" id="IPR052324">
    <property type="entry name" value="NFATC2-Int_DNA_Repair"/>
</dbReference>
<sequence>MADIFGKLNAFLNKDSQDDSFNYDVNDSSNDSPIVSTKSQNQADVISVEDNLDDSSCVQESKKPGRKRKATQTLNDPDESFDLTGDFYEKDSSSFDHNINIGKSRRKLADEICVINTGQVDLCDIEEDTSSVEFSGTGRGKRGKGKKTPPKVRKPRKMSYKKALEIIKQPLPDINANKTNTIQVPSTIPSSSSRSIITRLTDQNLDAVDLTGEFVMGPQHSKAPLFQNKTSEAKKSKQSNNESIDKNNSMIWEEDDDIDSIKINVRIKDSVKKFKHYSNRRFYDLFKIIAESEKVPISSVFFYLNDKRIYPEDMPEEIGHKISTIYNCTLMDSTTLEVTNRKDKIELKFQSDKWKRPISLKVSRVDKFSNFLKNLYEQIGFTPKQIFLCFDGEPLDIDSTPMENELEGGEIIDCRVNI</sequence>
<proteinExistence type="predicted"/>
<keyword evidence="2" id="KW-0539">Nucleus</keyword>
<dbReference type="InterPro" id="IPR022617">
    <property type="entry name" value="Rad60/SUMO-like_dom"/>
</dbReference>
<protein>
    <recommendedName>
        <fullName evidence="4">Rad60/SUMO-like domain-containing protein</fullName>
    </recommendedName>
</protein>
<evidence type="ECO:0000313" key="5">
    <source>
        <dbReference type="EMBL" id="KAG5673757.1"/>
    </source>
</evidence>
<dbReference type="Proteomes" id="UP001107558">
    <property type="component" value="Chromosome 3"/>
</dbReference>
<feature type="compositionally biased region" description="Polar residues" evidence="3">
    <location>
        <begin position="238"/>
        <end position="247"/>
    </location>
</feature>
<reference evidence="5" key="1">
    <citation type="submission" date="2021-03" db="EMBL/GenBank/DDBJ databases">
        <title>Chromosome level genome of the anhydrobiotic midge Polypedilum vanderplanki.</title>
        <authorList>
            <person name="Yoshida Y."/>
            <person name="Kikawada T."/>
            <person name="Gusev O."/>
        </authorList>
    </citation>
    <scope>NUCLEOTIDE SEQUENCE</scope>
    <source>
        <strain evidence="5">NIAS01</strain>
        <tissue evidence="5">Whole body or cell culture</tissue>
    </source>
</reference>
<accession>A0A9J6BW62</accession>
<comment type="caution">
    <text evidence="5">The sequence shown here is derived from an EMBL/GenBank/DDBJ whole genome shotgun (WGS) entry which is preliminary data.</text>
</comment>
<keyword evidence="6" id="KW-1185">Reference proteome</keyword>
<feature type="region of interest" description="Disordered" evidence="3">
    <location>
        <begin position="131"/>
        <end position="158"/>
    </location>
</feature>
<dbReference type="EMBL" id="JADBJN010000003">
    <property type="protein sequence ID" value="KAG5673757.1"/>
    <property type="molecule type" value="Genomic_DNA"/>
</dbReference>
<evidence type="ECO:0000313" key="6">
    <source>
        <dbReference type="Proteomes" id="UP001107558"/>
    </source>
</evidence>
<dbReference type="PANTHER" id="PTHR47187">
    <property type="entry name" value="NFATC2-INTERACTING PROTEIN"/>
    <property type="match status" value="1"/>
</dbReference>
<feature type="region of interest" description="Disordered" evidence="3">
    <location>
        <begin position="221"/>
        <end position="247"/>
    </location>
</feature>
<comment type="subcellular location">
    <subcellularLocation>
        <location evidence="1">Nucleus</location>
    </subcellularLocation>
</comment>
<feature type="domain" description="Rad60/SUMO-like" evidence="4">
    <location>
        <begin position="348"/>
        <end position="415"/>
    </location>
</feature>
<dbReference type="InterPro" id="IPR029071">
    <property type="entry name" value="Ubiquitin-like_domsf"/>
</dbReference>
<dbReference type="CDD" id="cd01763">
    <property type="entry name" value="Ubl_SUMO_like"/>
    <property type="match status" value="1"/>
</dbReference>
<dbReference type="GO" id="GO:0005634">
    <property type="term" value="C:nucleus"/>
    <property type="evidence" value="ECO:0007669"/>
    <property type="project" value="UniProtKB-SubCell"/>
</dbReference>
<evidence type="ECO:0000256" key="2">
    <source>
        <dbReference type="ARBA" id="ARBA00023242"/>
    </source>
</evidence>
<dbReference type="AlphaFoldDB" id="A0A9J6BW62"/>
<feature type="compositionally biased region" description="Basic residues" evidence="3">
    <location>
        <begin position="139"/>
        <end position="158"/>
    </location>
</feature>
<name>A0A9J6BW62_POLVA</name>
<organism evidence="5 6">
    <name type="scientific">Polypedilum vanderplanki</name>
    <name type="common">Sleeping chironomid midge</name>
    <dbReference type="NCBI Taxonomy" id="319348"/>
    <lineage>
        <taxon>Eukaryota</taxon>
        <taxon>Metazoa</taxon>
        <taxon>Ecdysozoa</taxon>
        <taxon>Arthropoda</taxon>
        <taxon>Hexapoda</taxon>
        <taxon>Insecta</taxon>
        <taxon>Pterygota</taxon>
        <taxon>Neoptera</taxon>
        <taxon>Endopterygota</taxon>
        <taxon>Diptera</taxon>
        <taxon>Nematocera</taxon>
        <taxon>Chironomoidea</taxon>
        <taxon>Chironomidae</taxon>
        <taxon>Chironominae</taxon>
        <taxon>Polypedilum</taxon>
        <taxon>Polypedilum</taxon>
    </lineage>
</organism>
<dbReference type="OrthoDB" id="442921at2759"/>
<feature type="region of interest" description="Disordered" evidence="3">
    <location>
        <begin position="16"/>
        <end position="81"/>
    </location>
</feature>
<dbReference type="GO" id="GO:0045944">
    <property type="term" value="P:positive regulation of transcription by RNA polymerase II"/>
    <property type="evidence" value="ECO:0007669"/>
    <property type="project" value="TreeGrafter"/>
</dbReference>
<dbReference type="Pfam" id="PF11976">
    <property type="entry name" value="Rad60-SLD"/>
    <property type="match status" value="1"/>
</dbReference>